<keyword evidence="3 8" id="KW-0812">Transmembrane</keyword>
<keyword evidence="4 8" id="KW-1133">Transmembrane helix</keyword>
<keyword evidence="8" id="KW-0813">Transport</keyword>
<gene>
    <name evidence="8" type="primary">fluC</name>
    <name evidence="8" type="synonym">crcB</name>
    <name evidence="9" type="ORF">C449_01391</name>
</gene>
<evidence type="ECO:0000256" key="2">
    <source>
        <dbReference type="ARBA" id="ARBA00022475"/>
    </source>
</evidence>
<dbReference type="STRING" id="1227455.C449_01391"/>
<feature type="transmembrane region" description="Helical" evidence="8">
    <location>
        <begin position="70"/>
        <end position="91"/>
    </location>
</feature>
<keyword evidence="2 8" id="KW-1003">Cell membrane</keyword>
<keyword evidence="8" id="KW-0406">Ion transport</keyword>
<dbReference type="HAMAP" id="MF_00454">
    <property type="entry name" value="FluC"/>
    <property type="match status" value="1"/>
</dbReference>
<dbReference type="Pfam" id="PF02537">
    <property type="entry name" value="CRCB"/>
    <property type="match status" value="1"/>
</dbReference>
<keyword evidence="8" id="KW-0407">Ion channel</keyword>
<comment type="caution">
    <text evidence="8">Lacks conserved residue(s) required for the propagation of feature annotation.</text>
</comment>
<protein>
    <recommendedName>
        <fullName evidence="8">Fluoride-specific ion channel FluC</fullName>
    </recommendedName>
</protein>
<evidence type="ECO:0000313" key="10">
    <source>
        <dbReference type="Proteomes" id="UP000011669"/>
    </source>
</evidence>
<evidence type="ECO:0000256" key="7">
    <source>
        <dbReference type="ARBA" id="ARBA00035585"/>
    </source>
</evidence>
<comment type="similarity">
    <text evidence="6 8">Belongs to the fluoride channel Fluc/FEX (TC 1.A.43) family.</text>
</comment>
<dbReference type="InParanoid" id="M0MSB4"/>
<dbReference type="Proteomes" id="UP000011669">
    <property type="component" value="Unassembled WGS sequence"/>
</dbReference>
<comment type="subcellular location">
    <subcellularLocation>
        <location evidence="1 8">Cell membrane</location>
        <topology evidence="1 8">Multi-pass membrane protein</topology>
    </subcellularLocation>
</comment>
<dbReference type="PANTHER" id="PTHR28259">
    <property type="entry name" value="FLUORIDE EXPORT PROTEIN 1-RELATED"/>
    <property type="match status" value="1"/>
</dbReference>
<name>M0MSB4_9EURY</name>
<accession>M0MSB4</accession>
<dbReference type="GO" id="GO:0140114">
    <property type="term" value="P:cellular detoxification of fluoride"/>
    <property type="evidence" value="ECO:0007669"/>
    <property type="project" value="UniProtKB-UniRule"/>
</dbReference>
<dbReference type="NCBIfam" id="NF010820">
    <property type="entry name" value="PRK14224.1"/>
    <property type="match status" value="1"/>
</dbReference>
<dbReference type="EMBL" id="AOMD01000005">
    <property type="protein sequence ID" value="EMA47360.1"/>
    <property type="molecule type" value="Genomic_DNA"/>
</dbReference>
<dbReference type="InterPro" id="IPR003691">
    <property type="entry name" value="FluC"/>
</dbReference>
<feature type="transmembrane region" description="Helical" evidence="8">
    <location>
        <begin position="97"/>
        <end position="116"/>
    </location>
</feature>
<sequence length="130" mass="13505">MSGPHPLRTLESIVLIGIGGFAGSNLRYLVARMIPGPAGTLVVNVVGSFALGFVLYEAVYAGVLAERTRAVVATGFLSSLTTYSTFALQTTLLAEPVWMIANVLVTYTLGFAGVLAGRSLARRVDGGAGE</sequence>
<comment type="caution">
    <text evidence="9">The sequence shown here is derived from an EMBL/GenBank/DDBJ whole genome shotgun (WGS) entry which is preliminary data.</text>
</comment>
<dbReference type="RefSeq" id="WP_006076082.1">
    <property type="nucleotide sequence ID" value="NZ_AOMD01000005.1"/>
</dbReference>
<evidence type="ECO:0000256" key="4">
    <source>
        <dbReference type="ARBA" id="ARBA00022989"/>
    </source>
</evidence>
<dbReference type="AlphaFoldDB" id="M0MSB4"/>
<keyword evidence="5 8" id="KW-0472">Membrane</keyword>
<feature type="transmembrane region" description="Helical" evidence="8">
    <location>
        <begin position="42"/>
        <end position="63"/>
    </location>
</feature>
<dbReference type="PANTHER" id="PTHR28259:SF1">
    <property type="entry name" value="FLUORIDE EXPORT PROTEIN 1-RELATED"/>
    <property type="match status" value="1"/>
</dbReference>
<dbReference type="OrthoDB" id="253428at2157"/>
<dbReference type="GO" id="GO:0005886">
    <property type="term" value="C:plasma membrane"/>
    <property type="evidence" value="ECO:0007669"/>
    <property type="project" value="UniProtKB-SubCell"/>
</dbReference>
<comment type="function">
    <text evidence="8">Fluoride-specific ion channel. Important for reducing fluoride concentration in the cell, thus reducing its toxicity.</text>
</comment>
<reference evidence="9 10" key="1">
    <citation type="journal article" date="2014" name="PLoS Genet.">
        <title>Phylogenetically driven sequencing of extremely halophilic archaea reveals strategies for static and dynamic osmo-response.</title>
        <authorList>
            <person name="Becker E.A."/>
            <person name="Seitzer P.M."/>
            <person name="Tritt A."/>
            <person name="Larsen D."/>
            <person name="Krusor M."/>
            <person name="Yao A.I."/>
            <person name="Wu D."/>
            <person name="Madern D."/>
            <person name="Eisen J.A."/>
            <person name="Darling A.E."/>
            <person name="Facciotti M.T."/>
        </authorList>
    </citation>
    <scope>NUCLEOTIDE SEQUENCE [LARGE SCALE GENOMIC DNA]</scope>
    <source>
        <strain evidence="9 10">DSM 5350</strain>
    </source>
</reference>
<evidence type="ECO:0000256" key="5">
    <source>
        <dbReference type="ARBA" id="ARBA00023136"/>
    </source>
</evidence>
<proteinExistence type="inferred from homology"/>
<feature type="transmembrane region" description="Helical" evidence="8">
    <location>
        <begin position="12"/>
        <end position="30"/>
    </location>
</feature>
<evidence type="ECO:0000256" key="6">
    <source>
        <dbReference type="ARBA" id="ARBA00035120"/>
    </source>
</evidence>
<keyword evidence="10" id="KW-1185">Reference proteome</keyword>
<evidence type="ECO:0000313" key="9">
    <source>
        <dbReference type="EMBL" id="EMA47360.1"/>
    </source>
</evidence>
<dbReference type="GO" id="GO:0062054">
    <property type="term" value="F:fluoride channel activity"/>
    <property type="evidence" value="ECO:0007669"/>
    <property type="project" value="UniProtKB-UniRule"/>
</dbReference>
<evidence type="ECO:0000256" key="1">
    <source>
        <dbReference type="ARBA" id="ARBA00004651"/>
    </source>
</evidence>
<evidence type="ECO:0000256" key="8">
    <source>
        <dbReference type="HAMAP-Rule" id="MF_00454"/>
    </source>
</evidence>
<dbReference type="PATRIC" id="fig|1227455.4.peg.286"/>
<organism evidence="9 10">
    <name type="scientific">Halococcus saccharolyticus DSM 5350</name>
    <dbReference type="NCBI Taxonomy" id="1227455"/>
    <lineage>
        <taxon>Archaea</taxon>
        <taxon>Methanobacteriati</taxon>
        <taxon>Methanobacteriota</taxon>
        <taxon>Stenosarchaea group</taxon>
        <taxon>Halobacteria</taxon>
        <taxon>Halobacteriales</taxon>
        <taxon>Halococcaceae</taxon>
        <taxon>Halococcus</taxon>
    </lineage>
</organism>
<evidence type="ECO:0000256" key="3">
    <source>
        <dbReference type="ARBA" id="ARBA00022692"/>
    </source>
</evidence>
<comment type="catalytic activity">
    <reaction evidence="7">
        <text>fluoride(in) = fluoride(out)</text>
        <dbReference type="Rhea" id="RHEA:76159"/>
        <dbReference type="ChEBI" id="CHEBI:17051"/>
    </reaction>
    <physiologicalReaction direction="left-to-right" evidence="7">
        <dbReference type="Rhea" id="RHEA:76160"/>
    </physiologicalReaction>
</comment>